<feature type="region of interest" description="Disordered" evidence="4">
    <location>
        <begin position="387"/>
        <end position="438"/>
    </location>
</feature>
<dbReference type="PROSITE" id="PS50113">
    <property type="entry name" value="PAC"/>
    <property type="match status" value="1"/>
</dbReference>
<accession>A0A2I2GDV0</accession>
<dbReference type="PANTHER" id="PTHR47429:SF9">
    <property type="entry name" value="PAS DOMAIN-CONTAINING PROTEIN"/>
    <property type="match status" value="1"/>
</dbReference>
<evidence type="ECO:0000256" key="3">
    <source>
        <dbReference type="ARBA" id="ARBA00022991"/>
    </source>
</evidence>
<dbReference type="OrthoDB" id="447251at2759"/>
<dbReference type="GO" id="GO:0005634">
    <property type="term" value="C:nucleus"/>
    <property type="evidence" value="ECO:0007669"/>
    <property type="project" value="TreeGrafter"/>
</dbReference>
<proteinExistence type="predicted"/>
<keyword evidence="1" id="KW-0285">Flavoprotein</keyword>
<dbReference type="InterPro" id="IPR035965">
    <property type="entry name" value="PAS-like_dom_sf"/>
</dbReference>
<dbReference type="Proteomes" id="UP000234275">
    <property type="component" value="Unassembled WGS sequence"/>
</dbReference>
<dbReference type="RefSeq" id="XP_024706344.1">
    <property type="nucleotide sequence ID" value="XM_024847626.1"/>
</dbReference>
<dbReference type="VEuPathDB" id="FungiDB:P170DRAFT_425327"/>
<evidence type="ECO:0000256" key="1">
    <source>
        <dbReference type="ARBA" id="ARBA00022630"/>
    </source>
</evidence>
<keyword evidence="7" id="KW-1185">Reference proteome</keyword>
<sequence length="619" mass="70106">MDTSTDAESLYSYASTVALDDFRDRSNELIAGFPHPPRQSGSVSPTASVKTLRRNFFVNELPLLQETNPYDGSEEFNPVREEGLSYDLIAPYEGGDTPLHSLERMAEVMFSLDHMRTILNDPRYLAQFREFLLDERPRSLSTLTYYLNACKALKAIEYANSLVRLSVDVPPPSIQPFDQNSHHQLVGVTSNPALERRVQDALQALTAEELPAFITSKCISITSHIVEERVRGTLPEKFQGTSDALAEVFCLTDPSRPDNPIIFASEEFHRTTQYGMDYVLGRNCRFLQGPKTNPNSVRRIREGIEQGRHHSELFLNYRRDGSPFMNLLQCAPLCDGQGHIRYFIGAQIDVSGLAMEGARMDSLQTLRTQRKQQRDQQNLQQENIQQENFQESFEPENPPQDTIQRESTQGENIPQDDNHQEGEESSPPPPPPHPKTEFHELTELFSPRELGMVQDHGGDLFQPVIDPRLSVRSHRMRSRADTSWENQELEMVRSQEVKSSFFRGSLTGVYENYLLVRPYPSLRVLFTSPSLQIPGMLQSSFLSRIGGSSDIRDELLHAMMSGRSVTARIKWVNRYNTEGRDRWVHCTPLLANNGEVGVWMVVIVDEEASEASAAGEGSD</sequence>
<dbReference type="GeneID" id="36555325"/>
<keyword evidence="2" id="KW-0288">FMN</keyword>
<evidence type="ECO:0000259" key="5">
    <source>
        <dbReference type="PROSITE" id="PS50113"/>
    </source>
</evidence>
<evidence type="ECO:0000313" key="6">
    <source>
        <dbReference type="EMBL" id="PLB51042.1"/>
    </source>
</evidence>
<dbReference type="STRING" id="1392250.A0A2I2GDV0"/>
<evidence type="ECO:0000313" key="7">
    <source>
        <dbReference type="Proteomes" id="UP000234275"/>
    </source>
</evidence>
<dbReference type="PANTHER" id="PTHR47429">
    <property type="entry name" value="PROTEIN TWIN LOV 1"/>
    <property type="match status" value="1"/>
</dbReference>
<keyword evidence="3" id="KW-0157">Chromophore</keyword>
<organism evidence="6 7">
    <name type="scientific">Aspergillus steynii IBT 23096</name>
    <dbReference type="NCBI Taxonomy" id="1392250"/>
    <lineage>
        <taxon>Eukaryota</taxon>
        <taxon>Fungi</taxon>
        <taxon>Dikarya</taxon>
        <taxon>Ascomycota</taxon>
        <taxon>Pezizomycotina</taxon>
        <taxon>Eurotiomycetes</taxon>
        <taxon>Eurotiomycetidae</taxon>
        <taxon>Eurotiales</taxon>
        <taxon>Aspergillaceae</taxon>
        <taxon>Aspergillus</taxon>
        <taxon>Aspergillus subgen. Circumdati</taxon>
    </lineage>
</organism>
<evidence type="ECO:0000256" key="2">
    <source>
        <dbReference type="ARBA" id="ARBA00022643"/>
    </source>
</evidence>
<feature type="compositionally biased region" description="Polar residues" evidence="4">
    <location>
        <begin position="399"/>
        <end position="412"/>
    </location>
</feature>
<dbReference type="InterPro" id="IPR000700">
    <property type="entry name" value="PAS-assoc_C"/>
</dbReference>
<dbReference type="SUPFAM" id="SSF55785">
    <property type="entry name" value="PYP-like sensor domain (PAS domain)"/>
    <property type="match status" value="1"/>
</dbReference>
<evidence type="ECO:0000256" key="4">
    <source>
        <dbReference type="SAM" id="MobiDB-lite"/>
    </source>
</evidence>
<dbReference type="Pfam" id="PF13426">
    <property type="entry name" value="PAS_9"/>
    <property type="match status" value="1"/>
</dbReference>
<dbReference type="Gene3D" id="3.30.450.20">
    <property type="entry name" value="PAS domain"/>
    <property type="match status" value="1"/>
</dbReference>
<dbReference type="AlphaFoldDB" id="A0A2I2GDV0"/>
<name>A0A2I2GDV0_9EURO</name>
<reference evidence="6 7" key="1">
    <citation type="submission" date="2016-12" db="EMBL/GenBank/DDBJ databases">
        <title>The genomes of Aspergillus section Nigri reveals drivers in fungal speciation.</title>
        <authorList>
            <consortium name="DOE Joint Genome Institute"/>
            <person name="Vesth T.C."/>
            <person name="Nybo J."/>
            <person name="Theobald S."/>
            <person name="Brandl J."/>
            <person name="Frisvad J.C."/>
            <person name="Nielsen K.F."/>
            <person name="Lyhne E.K."/>
            <person name="Kogle M.E."/>
            <person name="Kuo A."/>
            <person name="Riley R."/>
            <person name="Clum A."/>
            <person name="Nolan M."/>
            <person name="Lipzen A."/>
            <person name="Salamov A."/>
            <person name="Henrissat B."/>
            <person name="Wiebenga A."/>
            <person name="De Vries R.P."/>
            <person name="Grigoriev I.V."/>
            <person name="Mortensen U.H."/>
            <person name="Andersen M.R."/>
            <person name="Baker S.E."/>
        </authorList>
    </citation>
    <scope>NUCLEOTIDE SEQUENCE [LARGE SCALE GENOMIC DNA]</scope>
    <source>
        <strain evidence="6 7">IBT 23096</strain>
    </source>
</reference>
<comment type="caution">
    <text evidence="6">The sequence shown here is derived from an EMBL/GenBank/DDBJ whole genome shotgun (WGS) entry which is preliminary data.</text>
</comment>
<dbReference type="InterPro" id="IPR000014">
    <property type="entry name" value="PAS"/>
</dbReference>
<protein>
    <recommendedName>
        <fullName evidence="5">PAC domain-containing protein</fullName>
    </recommendedName>
</protein>
<feature type="domain" description="PAC" evidence="5">
    <location>
        <begin position="309"/>
        <end position="362"/>
    </location>
</feature>
<dbReference type="EMBL" id="MSFO01000003">
    <property type="protein sequence ID" value="PLB51042.1"/>
    <property type="molecule type" value="Genomic_DNA"/>
</dbReference>
<gene>
    <name evidence="6" type="ORF">P170DRAFT_425327</name>
</gene>